<dbReference type="PANTHER" id="PTHR21058">
    <property type="entry name" value="6,7-DIMETHYL-8-RIBITYLLUMAZINE SYNTHASE DMRL SYNTHASE LUMAZINE SYNTHASE"/>
    <property type="match status" value="1"/>
</dbReference>
<dbReference type="OrthoDB" id="2965at2759"/>
<dbReference type="CDD" id="cd09209">
    <property type="entry name" value="Lumazine_synthase-I"/>
    <property type="match status" value="1"/>
</dbReference>
<dbReference type="FunFam" id="3.40.50.960:FF:000005">
    <property type="entry name" value="6,7-dimethyl-8-ribityllumazine synthase"/>
    <property type="match status" value="1"/>
</dbReference>
<evidence type="ECO:0000256" key="4">
    <source>
        <dbReference type="ARBA" id="ARBA00022619"/>
    </source>
</evidence>
<dbReference type="Pfam" id="PF00885">
    <property type="entry name" value="DMRL_synthase"/>
    <property type="match status" value="2"/>
</dbReference>
<protein>
    <recommendedName>
        <fullName evidence="3 7">6,7-dimethyl-8-ribityllumazine synthase</fullName>
        <shortName evidence="7">DMRL synthase</shortName>
        <ecNumber evidence="3 7">2.5.1.78</ecNumber>
    </recommendedName>
</protein>
<dbReference type="HAMAP" id="MF_00178">
    <property type="entry name" value="Lumazine_synth"/>
    <property type="match status" value="1"/>
</dbReference>
<dbReference type="GO" id="GO:0005758">
    <property type="term" value="C:mitochondrial intermembrane space"/>
    <property type="evidence" value="ECO:0007669"/>
    <property type="project" value="TreeGrafter"/>
</dbReference>
<evidence type="ECO:0000256" key="8">
    <source>
        <dbReference type="SAM" id="MobiDB-lite"/>
    </source>
</evidence>
<dbReference type="Proteomes" id="UP000054166">
    <property type="component" value="Unassembled WGS sequence"/>
</dbReference>
<dbReference type="NCBIfam" id="TIGR00114">
    <property type="entry name" value="lumazine-synth"/>
    <property type="match status" value="1"/>
</dbReference>
<gene>
    <name evidence="9" type="ORF">PILCRDRAFT_74058</name>
</gene>
<feature type="region of interest" description="Disordered" evidence="8">
    <location>
        <begin position="99"/>
        <end position="120"/>
    </location>
</feature>
<dbReference type="GO" id="GO:0009349">
    <property type="term" value="C:riboflavin synthase complex"/>
    <property type="evidence" value="ECO:0007669"/>
    <property type="project" value="UniProtKB-UniRule"/>
</dbReference>
<dbReference type="SUPFAM" id="SSF52121">
    <property type="entry name" value="Lumazine synthase"/>
    <property type="match status" value="1"/>
</dbReference>
<organism evidence="9 10">
    <name type="scientific">Piloderma croceum (strain F 1598)</name>
    <dbReference type="NCBI Taxonomy" id="765440"/>
    <lineage>
        <taxon>Eukaryota</taxon>
        <taxon>Fungi</taxon>
        <taxon>Dikarya</taxon>
        <taxon>Basidiomycota</taxon>
        <taxon>Agaricomycotina</taxon>
        <taxon>Agaricomycetes</taxon>
        <taxon>Agaricomycetidae</taxon>
        <taxon>Atheliales</taxon>
        <taxon>Atheliaceae</taxon>
        <taxon>Piloderma</taxon>
    </lineage>
</organism>
<evidence type="ECO:0000256" key="7">
    <source>
        <dbReference type="RuleBase" id="RU003795"/>
    </source>
</evidence>
<dbReference type="GO" id="GO:0000906">
    <property type="term" value="F:6,7-dimethyl-8-ribityllumazine synthase activity"/>
    <property type="evidence" value="ECO:0007669"/>
    <property type="project" value="UniProtKB-EC"/>
</dbReference>
<sequence length="217" mass="22737">MSTTIKGLSKSDVQYDGSSLRVAIVHARWNKAVIDALVAGAVAKLKEQGVKDSNIVIQSVPGSFELPLACSKVIAGSHVQAGSSAADLLGLNFGMSSPSLNKPSSRSGTPAPQQPTTVSMPSQPFDAVIAIGVLIKGSTMHFEYICDSVSHALMRVQLDTGVPVIFGVLTALNDDQALERAGLGAGANKGHNHGEDWGLAAVEMGYHSRRWAEGKFN</sequence>
<name>A0A0C3FIJ2_PILCF</name>
<keyword evidence="5 7" id="KW-0808">Transferase</keyword>
<dbReference type="AlphaFoldDB" id="A0A0C3FIJ2"/>
<comment type="catalytic activity">
    <reaction evidence="6 7">
        <text>(2S)-2-hydroxy-3-oxobutyl phosphate + 5-amino-6-(D-ribitylamino)uracil = 6,7-dimethyl-8-(1-D-ribityl)lumazine + phosphate + 2 H2O + H(+)</text>
        <dbReference type="Rhea" id="RHEA:26152"/>
        <dbReference type="ChEBI" id="CHEBI:15377"/>
        <dbReference type="ChEBI" id="CHEBI:15378"/>
        <dbReference type="ChEBI" id="CHEBI:15934"/>
        <dbReference type="ChEBI" id="CHEBI:43474"/>
        <dbReference type="ChEBI" id="CHEBI:58201"/>
        <dbReference type="ChEBI" id="CHEBI:58830"/>
        <dbReference type="EC" id="2.5.1.78"/>
    </reaction>
</comment>
<keyword evidence="10" id="KW-1185">Reference proteome</keyword>
<dbReference type="FunCoup" id="A0A0C3FIJ2">
    <property type="interactions" value="117"/>
</dbReference>
<accession>A0A0C3FIJ2</accession>
<reference evidence="9 10" key="1">
    <citation type="submission" date="2014-04" db="EMBL/GenBank/DDBJ databases">
        <authorList>
            <consortium name="DOE Joint Genome Institute"/>
            <person name="Kuo A."/>
            <person name="Tarkka M."/>
            <person name="Buscot F."/>
            <person name="Kohler A."/>
            <person name="Nagy L.G."/>
            <person name="Floudas D."/>
            <person name="Copeland A."/>
            <person name="Barry K.W."/>
            <person name="Cichocki N."/>
            <person name="Veneault-Fourrey C."/>
            <person name="LaButti K."/>
            <person name="Lindquist E.A."/>
            <person name="Lipzen A."/>
            <person name="Lundell T."/>
            <person name="Morin E."/>
            <person name="Murat C."/>
            <person name="Sun H."/>
            <person name="Tunlid A."/>
            <person name="Henrissat B."/>
            <person name="Grigoriev I.V."/>
            <person name="Hibbett D.S."/>
            <person name="Martin F."/>
            <person name="Nordberg H.P."/>
            <person name="Cantor M.N."/>
            <person name="Hua S.X."/>
        </authorList>
    </citation>
    <scope>NUCLEOTIDE SEQUENCE [LARGE SCALE GENOMIC DNA]</scope>
    <source>
        <strain evidence="9 10">F 1598</strain>
    </source>
</reference>
<dbReference type="UniPathway" id="UPA00275">
    <property type="reaction ID" value="UER00404"/>
</dbReference>
<comment type="pathway">
    <text evidence="1 7">Cofactor biosynthesis; riboflavin biosynthesis; riboflavin from 2-hydroxy-3-oxobutyl phosphate and 5-amino-6-(D-ribitylamino)uracil: step 1/2.</text>
</comment>
<dbReference type="EMBL" id="KN833008">
    <property type="protein sequence ID" value="KIM79594.1"/>
    <property type="molecule type" value="Genomic_DNA"/>
</dbReference>
<dbReference type="InterPro" id="IPR034964">
    <property type="entry name" value="LS"/>
</dbReference>
<dbReference type="InParanoid" id="A0A0C3FIJ2"/>
<keyword evidence="4 7" id="KW-0686">Riboflavin biosynthesis</keyword>
<reference evidence="10" key="2">
    <citation type="submission" date="2015-01" db="EMBL/GenBank/DDBJ databases">
        <title>Evolutionary Origins and Diversification of the Mycorrhizal Mutualists.</title>
        <authorList>
            <consortium name="DOE Joint Genome Institute"/>
            <consortium name="Mycorrhizal Genomics Consortium"/>
            <person name="Kohler A."/>
            <person name="Kuo A."/>
            <person name="Nagy L.G."/>
            <person name="Floudas D."/>
            <person name="Copeland A."/>
            <person name="Barry K.W."/>
            <person name="Cichocki N."/>
            <person name="Veneault-Fourrey C."/>
            <person name="LaButti K."/>
            <person name="Lindquist E.A."/>
            <person name="Lipzen A."/>
            <person name="Lundell T."/>
            <person name="Morin E."/>
            <person name="Murat C."/>
            <person name="Riley R."/>
            <person name="Ohm R."/>
            <person name="Sun H."/>
            <person name="Tunlid A."/>
            <person name="Henrissat B."/>
            <person name="Grigoriev I.V."/>
            <person name="Hibbett D.S."/>
            <person name="Martin F."/>
        </authorList>
    </citation>
    <scope>NUCLEOTIDE SEQUENCE [LARGE SCALE GENOMIC DNA]</scope>
    <source>
        <strain evidence="10">F 1598</strain>
    </source>
</reference>
<evidence type="ECO:0000256" key="1">
    <source>
        <dbReference type="ARBA" id="ARBA00004917"/>
    </source>
</evidence>
<evidence type="ECO:0000256" key="5">
    <source>
        <dbReference type="ARBA" id="ARBA00022679"/>
    </source>
</evidence>
<dbReference type="InterPro" id="IPR036467">
    <property type="entry name" value="LS/RS_sf"/>
</dbReference>
<dbReference type="PANTHER" id="PTHR21058:SF0">
    <property type="entry name" value="6,7-DIMETHYL-8-RIBITYLLUMAZINE SYNTHASE"/>
    <property type="match status" value="1"/>
</dbReference>
<evidence type="ECO:0000313" key="9">
    <source>
        <dbReference type="EMBL" id="KIM79594.1"/>
    </source>
</evidence>
<proteinExistence type="inferred from homology"/>
<evidence type="ECO:0000313" key="10">
    <source>
        <dbReference type="Proteomes" id="UP000054166"/>
    </source>
</evidence>
<evidence type="ECO:0000256" key="6">
    <source>
        <dbReference type="ARBA" id="ARBA00048785"/>
    </source>
</evidence>
<comment type="function">
    <text evidence="7">Catalyzes the formation of 6,7-dimethyl-8-ribityllumazine by condensation of 5-amino-6-(D-ribitylamino)uracil with 3,4-dihydroxy-2-butanone 4-phosphate. This is the penultimate step in the biosynthesis of riboflavin.</text>
</comment>
<dbReference type="GO" id="GO:0009231">
    <property type="term" value="P:riboflavin biosynthetic process"/>
    <property type="evidence" value="ECO:0007669"/>
    <property type="project" value="UniProtKB-UniPathway"/>
</dbReference>
<comment type="similarity">
    <text evidence="2 7">Belongs to the DMRL synthase family.</text>
</comment>
<dbReference type="HOGENOM" id="CLU_089358_2_0_1"/>
<dbReference type="InterPro" id="IPR002180">
    <property type="entry name" value="LS/RS"/>
</dbReference>
<dbReference type="EC" id="2.5.1.78" evidence="3 7"/>
<dbReference type="Gene3D" id="3.40.50.960">
    <property type="entry name" value="Lumazine/riboflavin synthase"/>
    <property type="match status" value="1"/>
</dbReference>
<dbReference type="STRING" id="765440.A0A0C3FIJ2"/>
<evidence type="ECO:0000256" key="3">
    <source>
        <dbReference type="ARBA" id="ARBA00012664"/>
    </source>
</evidence>
<feature type="compositionally biased region" description="Polar residues" evidence="8">
    <location>
        <begin position="108"/>
        <end position="120"/>
    </location>
</feature>
<evidence type="ECO:0000256" key="2">
    <source>
        <dbReference type="ARBA" id="ARBA00007424"/>
    </source>
</evidence>